<dbReference type="OrthoDB" id="6003377at2"/>
<organism evidence="1 2">
    <name type="scientific">Xanthomonas melonis</name>
    <dbReference type="NCBI Taxonomy" id="56456"/>
    <lineage>
        <taxon>Bacteria</taxon>
        <taxon>Pseudomonadati</taxon>
        <taxon>Pseudomonadota</taxon>
        <taxon>Gammaproteobacteria</taxon>
        <taxon>Lysobacterales</taxon>
        <taxon>Lysobacteraceae</taxon>
        <taxon>Xanthomonas</taxon>
    </lineage>
</organism>
<proteinExistence type="predicted"/>
<protein>
    <recommendedName>
        <fullName evidence="3">HEAT repeat domain-containing protein</fullName>
    </recommendedName>
</protein>
<evidence type="ECO:0008006" key="3">
    <source>
        <dbReference type="Google" id="ProtNLM"/>
    </source>
</evidence>
<reference evidence="1 2" key="1">
    <citation type="submission" date="2016-08" db="EMBL/GenBank/DDBJ databases">
        <authorList>
            <person name="Seilhamer J.J."/>
        </authorList>
    </citation>
    <scope>NUCLEOTIDE SEQUENCE [LARGE SCALE GENOMIC DNA]</scope>
    <source>
        <strain evidence="1 2">CFBP4644</strain>
    </source>
</reference>
<sequence>MSSLSDQSMDTRTAVAALNFIGTIEKDDSADAGKLRTNAISQLNSVVSSQAEEVVRGLAAQKIYRLSSPESAADAAVEFIRRDANSSLVMQTLDSINSGDVELTPPLRATLASAVARASATTEERDRFRQVIPSGHS</sequence>
<evidence type="ECO:0000313" key="2">
    <source>
        <dbReference type="Proteomes" id="UP000239865"/>
    </source>
</evidence>
<dbReference type="AlphaFoldDB" id="A0A2S7DMR8"/>
<gene>
    <name evidence="1" type="ORF">XmelCFBP4644_00165</name>
</gene>
<evidence type="ECO:0000313" key="1">
    <source>
        <dbReference type="EMBL" id="PPU75123.1"/>
    </source>
</evidence>
<accession>A0A2S7DMR8</accession>
<comment type="caution">
    <text evidence="1">The sequence shown here is derived from an EMBL/GenBank/DDBJ whole genome shotgun (WGS) entry which is preliminary data.</text>
</comment>
<dbReference type="Proteomes" id="UP000239865">
    <property type="component" value="Unassembled WGS sequence"/>
</dbReference>
<name>A0A2S7DMR8_9XANT</name>
<dbReference type="EMBL" id="MDEH01000001">
    <property type="protein sequence ID" value="PPU75123.1"/>
    <property type="molecule type" value="Genomic_DNA"/>
</dbReference>